<dbReference type="Pfam" id="PF13473">
    <property type="entry name" value="Cupredoxin_1"/>
    <property type="match status" value="1"/>
</dbReference>
<evidence type="ECO:0000313" key="4">
    <source>
        <dbReference type="EMBL" id="REF37276.1"/>
    </source>
</evidence>
<feature type="signal peptide" evidence="2">
    <location>
        <begin position="1"/>
        <end position="23"/>
    </location>
</feature>
<evidence type="ECO:0000256" key="1">
    <source>
        <dbReference type="SAM" id="MobiDB-lite"/>
    </source>
</evidence>
<dbReference type="PROSITE" id="PS51257">
    <property type="entry name" value="PROKAR_LIPOPROTEIN"/>
    <property type="match status" value="1"/>
</dbReference>
<keyword evidence="2" id="KW-0732">Signal</keyword>
<reference evidence="4 5" key="1">
    <citation type="submission" date="2018-08" db="EMBL/GenBank/DDBJ databases">
        <title>Sequencing the genomes of 1000 actinobacteria strains.</title>
        <authorList>
            <person name="Klenk H.-P."/>
        </authorList>
    </citation>
    <scope>NUCLEOTIDE SEQUENCE [LARGE SCALE GENOMIC DNA]</scope>
    <source>
        <strain evidence="4 5">DSM 22891</strain>
    </source>
</reference>
<dbReference type="AlphaFoldDB" id="A0A3D9V7J1"/>
<dbReference type="SUPFAM" id="SSF49503">
    <property type="entry name" value="Cupredoxins"/>
    <property type="match status" value="1"/>
</dbReference>
<evidence type="ECO:0000259" key="3">
    <source>
        <dbReference type="Pfam" id="PF13473"/>
    </source>
</evidence>
<dbReference type="InterPro" id="IPR008972">
    <property type="entry name" value="Cupredoxin"/>
</dbReference>
<sequence>MRIRWLVATLGVSCLAIVGCSGGSSGPTPSPTATTPAKSPTGTAIGDKLDVAGLAATYHGTKDVRGDHSVYIEMEDNYFAPTVLRGRPGQRLLVKVENESQSPHTFTTADGQVDMEVQPGMVAEARVTLPRSGNLSFFCKLQKANGMAGGFTVSGPLDAPGKTITPYDR</sequence>
<evidence type="ECO:0000256" key="2">
    <source>
        <dbReference type="SAM" id="SignalP"/>
    </source>
</evidence>
<dbReference type="InterPro" id="IPR028096">
    <property type="entry name" value="EfeO_Cupredoxin"/>
</dbReference>
<feature type="domain" description="EfeO-type cupredoxin-like" evidence="3">
    <location>
        <begin position="56"/>
        <end position="152"/>
    </location>
</feature>
<feature type="region of interest" description="Disordered" evidence="1">
    <location>
        <begin position="23"/>
        <end position="44"/>
    </location>
</feature>
<dbReference type="EMBL" id="QTUC01000001">
    <property type="protein sequence ID" value="REF37276.1"/>
    <property type="molecule type" value="Genomic_DNA"/>
</dbReference>
<dbReference type="OrthoDB" id="9816061at2"/>
<accession>A0A3D9V7J1</accession>
<dbReference type="Proteomes" id="UP000256485">
    <property type="component" value="Unassembled WGS sequence"/>
</dbReference>
<protein>
    <submittedName>
        <fullName evidence="4">Plastocyanin</fullName>
    </submittedName>
</protein>
<feature type="compositionally biased region" description="Low complexity" evidence="1">
    <location>
        <begin position="31"/>
        <end position="44"/>
    </location>
</feature>
<dbReference type="RefSeq" id="WP_115850762.1">
    <property type="nucleotide sequence ID" value="NZ_QTUC01000001.1"/>
</dbReference>
<keyword evidence="5" id="KW-1185">Reference proteome</keyword>
<evidence type="ECO:0000313" key="5">
    <source>
        <dbReference type="Proteomes" id="UP000256485"/>
    </source>
</evidence>
<dbReference type="Gene3D" id="2.60.40.420">
    <property type="entry name" value="Cupredoxins - blue copper proteins"/>
    <property type="match status" value="1"/>
</dbReference>
<feature type="chain" id="PRO_5039392539" evidence="2">
    <location>
        <begin position="24"/>
        <end position="169"/>
    </location>
</feature>
<gene>
    <name evidence="4" type="ORF">DFJ64_2717</name>
</gene>
<name>A0A3D9V7J1_THECX</name>
<comment type="caution">
    <text evidence="4">The sequence shown here is derived from an EMBL/GenBank/DDBJ whole genome shotgun (WGS) entry which is preliminary data.</text>
</comment>
<organism evidence="4 5">
    <name type="scientific">Thermasporomyces composti</name>
    <dbReference type="NCBI Taxonomy" id="696763"/>
    <lineage>
        <taxon>Bacteria</taxon>
        <taxon>Bacillati</taxon>
        <taxon>Actinomycetota</taxon>
        <taxon>Actinomycetes</taxon>
        <taxon>Propionibacteriales</taxon>
        <taxon>Nocardioidaceae</taxon>
        <taxon>Thermasporomyces</taxon>
    </lineage>
</organism>
<proteinExistence type="predicted"/>